<gene>
    <name evidence="2" type="ORF">IAB44_14035</name>
</gene>
<evidence type="ECO:0000313" key="2">
    <source>
        <dbReference type="EMBL" id="HIS32643.1"/>
    </source>
</evidence>
<dbReference type="Proteomes" id="UP000823935">
    <property type="component" value="Unassembled WGS sequence"/>
</dbReference>
<protein>
    <recommendedName>
        <fullName evidence="1">S-layer protein SbsC C-terminal domain-containing protein</fullName>
    </recommendedName>
</protein>
<proteinExistence type="predicted"/>
<reference evidence="2" key="2">
    <citation type="journal article" date="2021" name="PeerJ">
        <title>Extensive microbial diversity within the chicken gut microbiome revealed by metagenomics and culture.</title>
        <authorList>
            <person name="Gilroy R."/>
            <person name="Ravi A."/>
            <person name="Getino M."/>
            <person name="Pursley I."/>
            <person name="Horton D.L."/>
            <person name="Alikhan N.F."/>
            <person name="Baker D."/>
            <person name="Gharbi K."/>
            <person name="Hall N."/>
            <person name="Watson M."/>
            <person name="Adriaenssens E.M."/>
            <person name="Foster-Nyarko E."/>
            <person name="Jarju S."/>
            <person name="Secka A."/>
            <person name="Antonio M."/>
            <person name="Oren A."/>
            <person name="Chaudhuri R.R."/>
            <person name="La Ragione R."/>
            <person name="Hildebrand F."/>
            <person name="Pallen M.J."/>
        </authorList>
    </citation>
    <scope>NUCLEOTIDE SEQUENCE</scope>
    <source>
        <strain evidence="2">CHK190-19873</strain>
    </source>
</reference>
<comment type="caution">
    <text evidence="2">The sequence shown here is derived from an EMBL/GenBank/DDBJ whole genome shotgun (WGS) entry which is preliminary data.</text>
</comment>
<organism evidence="2 3">
    <name type="scientific">Candidatus Limivivens intestinipullorum</name>
    <dbReference type="NCBI Taxonomy" id="2840858"/>
    <lineage>
        <taxon>Bacteria</taxon>
        <taxon>Bacillati</taxon>
        <taxon>Bacillota</taxon>
        <taxon>Clostridia</taxon>
        <taxon>Lachnospirales</taxon>
        <taxon>Lachnospiraceae</taxon>
        <taxon>Lachnospiraceae incertae sedis</taxon>
        <taxon>Candidatus Limivivens</taxon>
    </lineage>
</organism>
<dbReference type="Pfam" id="PF18316">
    <property type="entry name" value="S-l_SbsC_C"/>
    <property type="match status" value="1"/>
</dbReference>
<name>A0A9D1JLC9_9FIRM</name>
<evidence type="ECO:0000259" key="1">
    <source>
        <dbReference type="Pfam" id="PF18316"/>
    </source>
</evidence>
<evidence type="ECO:0000313" key="3">
    <source>
        <dbReference type="Proteomes" id="UP000823935"/>
    </source>
</evidence>
<dbReference type="InterPro" id="IPR040751">
    <property type="entry name" value="SbsC_C"/>
</dbReference>
<feature type="domain" description="S-layer protein SbsC C-terminal" evidence="1">
    <location>
        <begin position="206"/>
        <end position="283"/>
    </location>
</feature>
<dbReference type="AlphaFoldDB" id="A0A9D1JLC9"/>
<accession>A0A9D1JLC9</accession>
<sequence length="287" mass="31251">MAIKGLTTPVFADYNYNGNAASYTNGFVCGSAIEYGVEVETSDNNPLYGDDHIIENDYGTFNTGTLTLNTSDLTQIDSKRLLGLKEVQVQVGQTQVTELVTDDDAKQTPKGFGIIETHQINDVDKYRAVILCKVTMAIPAEAATTKGETIEWQTKEVEGTISRSDEETANYKHPWKREAWFDTKSAAMDYLRTVLNALDTVNATSAPGSTNGQTVITITNPVQGANYRYNTSGPMPTYQQDLTSWTELTSGEPITATNGSTLYIAQVDKNKKAIGAGTVTVQAKTEE</sequence>
<dbReference type="EMBL" id="DVIQ01000093">
    <property type="protein sequence ID" value="HIS32643.1"/>
    <property type="molecule type" value="Genomic_DNA"/>
</dbReference>
<reference evidence="2" key="1">
    <citation type="submission" date="2020-10" db="EMBL/GenBank/DDBJ databases">
        <authorList>
            <person name="Gilroy R."/>
        </authorList>
    </citation>
    <scope>NUCLEOTIDE SEQUENCE</scope>
    <source>
        <strain evidence="2">CHK190-19873</strain>
    </source>
</reference>